<name>A0A0C2XPS5_AMAMK</name>
<dbReference type="SUPFAM" id="SSF103196">
    <property type="entry name" value="Roadblock/LC7 domain"/>
    <property type="match status" value="1"/>
</dbReference>
<organism evidence="1 2">
    <name type="scientific">Amanita muscaria (strain Koide BX008)</name>
    <dbReference type="NCBI Taxonomy" id="946122"/>
    <lineage>
        <taxon>Eukaryota</taxon>
        <taxon>Fungi</taxon>
        <taxon>Dikarya</taxon>
        <taxon>Basidiomycota</taxon>
        <taxon>Agaricomycotina</taxon>
        <taxon>Agaricomycetes</taxon>
        <taxon>Agaricomycetidae</taxon>
        <taxon>Agaricales</taxon>
        <taxon>Pluteineae</taxon>
        <taxon>Amanitaceae</taxon>
        <taxon>Amanita</taxon>
    </lineage>
</organism>
<gene>
    <name evidence="1" type="ORF">M378DRAFT_64970</name>
</gene>
<evidence type="ECO:0000313" key="2">
    <source>
        <dbReference type="Proteomes" id="UP000054549"/>
    </source>
</evidence>
<dbReference type="HOGENOM" id="CLU_142954_0_0_1"/>
<dbReference type="STRING" id="946122.A0A0C2XPS5"/>
<dbReference type="AlphaFoldDB" id="A0A0C2XPS5"/>
<accession>A0A0C2XPS5</accession>
<dbReference type="OrthoDB" id="3201641at2759"/>
<keyword evidence="2" id="KW-1185">Reference proteome</keyword>
<dbReference type="Gene3D" id="3.30.450.30">
    <property type="entry name" value="Dynein light chain 2a, cytoplasmic"/>
    <property type="match status" value="1"/>
</dbReference>
<sequence length="150" mass="16200">MLVLSTLHQLLSQVLSHPHLHTAVLLTPAGELVSVASSNERPKDDIRVLVGLSGEIWRETKAHGCGMAESELGRIIVTPVDDNDDLPYHGPPQEPLLLVALNATEGVEWRELHLKSRAIAGLLARPLKKYRTSLGEPATGANGDKHSSSL</sequence>
<protein>
    <recommendedName>
        <fullName evidence="3">Roadblock/LAMTOR2 domain-containing protein</fullName>
    </recommendedName>
</protein>
<dbReference type="EMBL" id="KN818222">
    <property type="protein sequence ID" value="KIL71616.1"/>
    <property type="molecule type" value="Genomic_DNA"/>
</dbReference>
<evidence type="ECO:0008006" key="3">
    <source>
        <dbReference type="Google" id="ProtNLM"/>
    </source>
</evidence>
<evidence type="ECO:0000313" key="1">
    <source>
        <dbReference type="EMBL" id="KIL71616.1"/>
    </source>
</evidence>
<dbReference type="Proteomes" id="UP000054549">
    <property type="component" value="Unassembled WGS sequence"/>
</dbReference>
<dbReference type="InParanoid" id="A0A0C2XPS5"/>
<proteinExistence type="predicted"/>
<reference evidence="1 2" key="1">
    <citation type="submission" date="2014-04" db="EMBL/GenBank/DDBJ databases">
        <title>Evolutionary Origins and Diversification of the Mycorrhizal Mutualists.</title>
        <authorList>
            <consortium name="DOE Joint Genome Institute"/>
            <consortium name="Mycorrhizal Genomics Consortium"/>
            <person name="Kohler A."/>
            <person name="Kuo A."/>
            <person name="Nagy L.G."/>
            <person name="Floudas D."/>
            <person name="Copeland A."/>
            <person name="Barry K.W."/>
            <person name="Cichocki N."/>
            <person name="Veneault-Fourrey C."/>
            <person name="LaButti K."/>
            <person name="Lindquist E.A."/>
            <person name="Lipzen A."/>
            <person name="Lundell T."/>
            <person name="Morin E."/>
            <person name="Murat C."/>
            <person name="Riley R."/>
            <person name="Ohm R."/>
            <person name="Sun H."/>
            <person name="Tunlid A."/>
            <person name="Henrissat B."/>
            <person name="Grigoriev I.V."/>
            <person name="Hibbett D.S."/>
            <person name="Martin F."/>
        </authorList>
    </citation>
    <scope>NUCLEOTIDE SEQUENCE [LARGE SCALE GENOMIC DNA]</scope>
    <source>
        <strain evidence="1 2">Koide BX008</strain>
    </source>
</reference>